<dbReference type="GO" id="GO:0006310">
    <property type="term" value="P:DNA recombination"/>
    <property type="evidence" value="ECO:0007669"/>
    <property type="project" value="UniProtKB-KW"/>
</dbReference>
<gene>
    <name evidence="3" type="ORF">BG845_04343</name>
</gene>
<dbReference type="InterPro" id="IPR013762">
    <property type="entry name" value="Integrase-like_cat_sf"/>
</dbReference>
<protein>
    <recommendedName>
        <fullName evidence="5">Phage integrase family protein</fullName>
    </recommendedName>
</protein>
<keyword evidence="4" id="KW-1185">Reference proteome</keyword>
<evidence type="ECO:0000313" key="4">
    <source>
        <dbReference type="Proteomes" id="UP000194360"/>
    </source>
</evidence>
<sequence>MAIAAGATVVVVQTVLGHSSPVVTLRTYSHLFADDLDTVADRLQEAKIKADADQVRTDRPVSDLPMVKQEARHAG</sequence>
<dbReference type="STRING" id="2074.BG845_04343"/>
<reference evidence="3 4" key="1">
    <citation type="submission" date="2016-09" db="EMBL/GenBank/DDBJ databases">
        <title>Pseudonocardia autotrophica DSM535, a candidate organism with high potential of specific P450 cytochromes.</title>
        <authorList>
            <person name="Grumaz C."/>
            <person name="Vainshtein Y."/>
            <person name="Kirstahler P."/>
            <person name="Sohn K."/>
        </authorList>
    </citation>
    <scope>NUCLEOTIDE SEQUENCE [LARGE SCALE GENOMIC DNA]</scope>
    <source>
        <strain evidence="3 4">DSM 535</strain>
    </source>
</reference>
<feature type="compositionally biased region" description="Basic and acidic residues" evidence="2">
    <location>
        <begin position="50"/>
        <end position="61"/>
    </location>
</feature>
<evidence type="ECO:0000313" key="3">
    <source>
        <dbReference type="EMBL" id="OSY37937.1"/>
    </source>
</evidence>
<dbReference type="Gene3D" id="1.10.443.10">
    <property type="entry name" value="Intergrase catalytic core"/>
    <property type="match status" value="1"/>
</dbReference>
<organism evidence="3 4">
    <name type="scientific">Pseudonocardia autotrophica</name>
    <name type="common">Amycolata autotrophica</name>
    <name type="synonym">Nocardia autotrophica</name>
    <dbReference type="NCBI Taxonomy" id="2074"/>
    <lineage>
        <taxon>Bacteria</taxon>
        <taxon>Bacillati</taxon>
        <taxon>Actinomycetota</taxon>
        <taxon>Actinomycetes</taxon>
        <taxon>Pseudonocardiales</taxon>
        <taxon>Pseudonocardiaceae</taxon>
        <taxon>Pseudonocardia</taxon>
    </lineage>
</organism>
<feature type="region of interest" description="Disordered" evidence="2">
    <location>
        <begin position="50"/>
        <end position="75"/>
    </location>
</feature>
<dbReference type="GO" id="GO:0003677">
    <property type="term" value="F:DNA binding"/>
    <property type="evidence" value="ECO:0007669"/>
    <property type="project" value="InterPro"/>
</dbReference>
<name>A0A1Y2MT55_PSEAH</name>
<dbReference type="SUPFAM" id="SSF56349">
    <property type="entry name" value="DNA breaking-rejoining enzymes"/>
    <property type="match status" value="1"/>
</dbReference>
<evidence type="ECO:0000256" key="1">
    <source>
        <dbReference type="ARBA" id="ARBA00023172"/>
    </source>
</evidence>
<dbReference type="Proteomes" id="UP000194360">
    <property type="component" value="Unassembled WGS sequence"/>
</dbReference>
<dbReference type="EMBL" id="MIGB01000026">
    <property type="protein sequence ID" value="OSY37937.1"/>
    <property type="molecule type" value="Genomic_DNA"/>
</dbReference>
<keyword evidence="1" id="KW-0233">DNA recombination</keyword>
<proteinExistence type="predicted"/>
<evidence type="ECO:0000256" key="2">
    <source>
        <dbReference type="SAM" id="MobiDB-lite"/>
    </source>
</evidence>
<evidence type="ECO:0008006" key="5">
    <source>
        <dbReference type="Google" id="ProtNLM"/>
    </source>
</evidence>
<dbReference type="AlphaFoldDB" id="A0A1Y2MT55"/>
<comment type="caution">
    <text evidence="3">The sequence shown here is derived from an EMBL/GenBank/DDBJ whole genome shotgun (WGS) entry which is preliminary data.</text>
</comment>
<accession>A0A1Y2MT55</accession>
<dbReference type="InterPro" id="IPR011010">
    <property type="entry name" value="DNA_brk_join_enz"/>
</dbReference>
<dbReference type="GO" id="GO:0015074">
    <property type="term" value="P:DNA integration"/>
    <property type="evidence" value="ECO:0007669"/>
    <property type="project" value="InterPro"/>
</dbReference>